<evidence type="ECO:0000313" key="2">
    <source>
        <dbReference type="Proteomes" id="UP001481872"/>
    </source>
</evidence>
<name>A0ABV1J6E3_9FIRM</name>
<accession>A0ABV1J6E3</accession>
<proteinExistence type="predicted"/>
<dbReference type="InterPro" id="IPR006439">
    <property type="entry name" value="HAD-SF_hydro_IA"/>
</dbReference>
<sequence length="214" mass="24017">MKATAFDFDGTLIDSMGMWRNLGRNFVESKGKEYTDAIHDQITTMSLKQSSAFFKRELELSESPEEIFNEMGAILLDGYSNNLPLKEGAMEAVEKARRLGPVVLATATNQELLMPALHRFQLDDAFDFIQTCDGVGIEKSDAAFYYALAERLSASPDEIILVDDAHYALAAAKEAGLYVVAVKDTYNLPYREAIVKESDVLLDSLWDFDPERYF</sequence>
<dbReference type="InterPro" id="IPR036412">
    <property type="entry name" value="HAD-like_sf"/>
</dbReference>
<dbReference type="NCBIfam" id="TIGR01509">
    <property type="entry name" value="HAD-SF-IA-v3"/>
    <property type="match status" value="1"/>
</dbReference>
<dbReference type="RefSeq" id="WP_349054010.1">
    <property type="nucleotide sequence ID" value="NZ_JBBNPS010000013.1"/>
</dbReference>
<gene>
    <name evidence="1" type="ORF">AAA081_05535</name>
</gene>
<organism evidence="1 2">
    <name type="scientific">Aedoeadaptatus acetigenes</name>
    <dbReference type="NCBI Taxonomy" id="2981723"/>
    <lineage>
        <taxon>Bacteria</taxon>
        <taxon>Bacillati</taxon>
        <taxon>Bacillota</taxon>
        <taxon>Tissierellia</taxon>
        <taxon>Tissierellales</taxon>
        <taxon>Peptoniphilaceae</taxon>
        <taxon>Aedoeadaptatus</taxon>
    </lineage>
</organism>
<dbReference type="PANTHER" id="PTHR18901">
    <property type="entry name" value="2-DEOXYGLUCOSE-6-PHOSPHATE PHOSPHATASE 2"/>
    <property type="match status" value="1"/>
</dbReference>
<dbReference type="SFLD" id="SFLDS00003">
    <property type="entry name" value="Haloacid_Dehalogenase"/>
    <property type="match status" value="1"/>
</dbReference>
<protein>
    <submittedName>
        <fullName evidence="1">HAD family phosphatase</fullName>
    </submittedName>
</protein>
<dbReference type="InterPro" id="IPR023198">
    <property type="entry name" value="PGP-like_dom2"/>
</dbReference>
<dbReference type="Gene3D" id="1.10.150.240">
    <property type="entry name" value="Putative phosphatase, domain 2"/>
    <property type="match status" value="1"/>
</dbReference>
<keyword evidence="2" id="KW-1185">Reference proteome</keyword>
<dbReference type="EMBL" id="JBBNPS010000013">
    <property type="protein sequence ID" value="MEQ3353764.1"/>
    <property type="molecule type" value="Genomic_DNA"/>
</dbReference>
<dbReference type="Proteomes" id="UP001481872">
    <property type="component" value="Unassembled WGS sequence"/>
</dbReference>
<dbReference type="PANTHER" id="PTHR18901:SF38">
    <property type="entry name" value="PSEUDOURIDINE-5'-PHOSPHATASE"/>
    <property type="match status" value="1"/>
</dbReference>
<dbReference type="Gene3D" id="3.40.50.1000">
    <property type="entry name" value="HAD superfamily/HAD-like"/>
    <property type="match status" value="1"/>
</dbReference>
<dbReference type="PRINTS" id="PR00413">
    <property type="entry name" value="HADHALOGNASE"/>
</dbReference>
<dbReference type="Pfam" id="PF00702">
    <property type="entry name" value="Hydrolase"/>
    <property type="match status" value="1"/>
</dbReference>
<dbReference type="InterPro" id="IPR023214">
    <property type="entry name" value="HAD_sf"/>
</dbReference>
<comment type="caution">
    <text evidence="1">The sequence shown here is derived from an EMBL/GenBank/DDBJ whole genome shotgun (WGS) entry which is preliminary data.</text>
</comment>
<dbReference type="SUPFAM" id="SSF56784">
    <property type="entry name" value="HAD-like"/>
    <property type="match status" value="1"/>
</dbReference>
<reference evidence="1 2" key="1">
    <citation type="submission" date="2024-04" db="EMBL/GenBank/DDBJ databases">
        <title>Human intestinal bacterial collection.</title>
        <authorList>
            <person name="Pauvert C."/>
            <person name="Hitch T.C.A."/>
            <person name="Clavel T."/>
        </authorList>
    </citation>
    <scope>NUCLEOTIDE SEQUENCE [LARGE SCALE GENOMIC DNA]</scope>
    <source>
        <strain evidence="1 2">CLA-SR-H026</strain>
    </source>
</reference>
<evidence type="ECO:0000313" key="1">
    <source>
        <dbReference type="EMBL" id="MEQ3353764.1"/>
    </source>
</evidence>
<dbReference type="SFLD" id="SFLDG01129">
    <property type="entry name" value="C1.5:_HAD__Beta-PGM__Phosphata"/>
    <property type="match status" value="1"/>
</dbReference>